<keyword evidence="1" id="KW-0175">Coiled coil</keyword>
<evidence type="ECO:0000256" key="1">
    <source>
        <dbReference type="SAM" id="Coils"/>
    </source>
</evidence>
<dbReference type="EMBL" id="RZGK01000017">
    <property type="protein sequence ID" value="KAF9692815.1"/>
    <property type="molecule type" value="Genomic_DNA"/>
</dbReference>
<dbReference type="Proteomes" id="UP000651452">
    <property type="component" value="Unassembled WGS sequence"/>
</dbReference>
<protein>
    <submittedName>
        <fullName evidence="2">Uncharacterized protein</fullName>
    </submittedName>
</protein>
<keyword evidence="3" id="KW-1185">Reference proteome</keyword>
<dbReference type="AlphaFoldDB" id="A0A8H7MFC9"/>
<reference evidence="2" key="1">
    <citation type="submission" date="2018-12" db="EMBL/GenBank/DDBJ databases">
        <authorList>
            <person name="Syme R.A."/>
            <person name="Farfan-Caceres L."/>
            <person name="Lichtenzveig J."/>
        </authorList>
    </citation>
    <scope>NUCLEOTIDE SEQUENCE</scope>
    <source>
        <strain evidence="2">Al4</strain>
    </source>
</reference>
<evidence type="ECO:0000313" key="2">
    <source>
        <dbReference type="EMBL" id="KAF9692815.1"/>
    </source>
</evidence>
<accession>A0A8H7MFC9</accession>
<comment type="caution">
    <text evidence="2">The sequence shown here is derived from an EMBL/GenBank/DDBJ whole genome shotgun (WGS) entry which is preliminary data.</text>
</comment>
<feature type="coiled-coil region" evidence="1">
    <location>
        <begin position="248"/>
        <end position="567"/>
    </location>
</feature>
<evidence type="ECO:0000313" key="3">
    <source>
        <dbReference type="Proteomes" id="UP000651452"/>
    </source>
</evidence>
<gene>
    <name evidence="2" type="ORF">EKO04_009129</name>
</gene>
<name>A0A8H7MFC9_9PLEO</name>
<sequence length="594" mass="66479">MSQVSLNPVYQASHDICNLQSFSLTRGNVASKLEDSSSLEPTPATMSPFAVSSPGYNGPKSLGFSKYASSAQKVQLAAASAVPMTAFPSSETTIATKEQIAAAEVTPEMTPPAELAVQEGAVLKKQVEDHTSKFTRAVSSAVVNTRQLLVLLRESIPGSEVVDDLWEELEQLFEAANDAKAALPTFLEKHRDNMSLYHSSMMNETIRETQEELNLQHKKVNTQHNLILEQQDAFQQYRVRTGSKLKELEGLQERVSRLTLEKGNFRTEVDKYKELLEQETTRQTEDSKVADALQKELETLVSSKQQLQTENEALRKTTTNMLDQLKSTEQRVTDRFAKELKIKAEELQKETVKAASLSTLISTSKNMESTVKKELEKVKSENRLLSVKYNNLASEHAATFTKMNEQTKKIETLTTDVDRLQKQNTDLHIKSEKVTEFIKANTELLKVKEDLSKQVDNLVAQLNEAKDDAKMVQKNVQLLKAKLASNEAVPALSNDKALLEKVQELEDKKESLEAALAEWTELAKRSYKEYKDMLPTYRDAEKHRQDARDKESQISDLKLQLAAAKASQSNGVGAAGGDTAYWKQKYETLLSTIG</sequence>
<dbReference type="OrthoDB" id="3945906at2759"/>
<reference evidence="2" key="2">
    <citation type="submission" date="2020-09" db="EMBL/GenBank/DDBJ databases">
        <title>Reference genome assembly for Australian Ascochyta lentis isolate Al4.</title>
        <authorList>
            <person name="Lee R.C."/>
            <person name="Farfan-Caceres L.M."/>
            <person name="Debler J.W."/>
            <person name="Williams A.H."/>
            <person name="Henares B.M."/>
        </authorList>
    </citation>
    <scope>NUCLEOTIDE SEQUENCE</scope>
    <source>
        <strain evidence="2">Al4</strain>
    </source>
</reference>
<organism evidence="2 3">
    <name type="scientific">Ascochyta lentis</name>
    <dbReference type="NCBI Taxonomy" id="205686"/>
    <lineage>
        <taxon>Eukaryota</taxon>
        <taxon>Fungi</taxon>
        <taxon>Dikarya</taxon>
        <taxon>Ascomycota</taxon>
        <taxon>Pezizomycotina</taxon>
        <taxon>Dothideomycetes</taxon>
        <taxon>Pleosporomycetidae</taxon>
        <taxon>Pleosporales</taxon>
        <taxon>Pleosporineae</taxon>
        <taxon>Didymellaceae</taxon>
        <taxon>Ascochyta</taxon>
    </lineage>
</organism>
<proteinExistence type="predicted"/>